<evidence type="ECO:0000313" key="2">
    <source>
        <dbReference type="Proteomes" id="UP000258379"/>
    </source>
</evidence>
<accession>A0A2N6S8K9</accession>
<organism evidence="1 2">
    <name type="scientific">Gardnerella vaginalis</name>
    <dbReference type="NCBI Taxonomy" id="2702"/>
    <lineage>
        <taxon>Bacteria</taxon>
        <taxon>Bacillati</taxon>
        <taxon>Actinomycetota</taxon>
        <taxon>Actinomycetes</taxon>
        <taxon>Bifidobacteriales</taxon>
        <taxon>Bifidobacteriaceae</taxon>
        <taxon>Gardnerella</taxon>
    </lineage>
</organism>
<sequence>MCFQRKRRRSRATLFLTAISSRSADLAHKVHWTLCLKPNHALKELEMRYAISISVKAHIKVLQKQALRFHCQQAAF</sequence>
<protein>
    <submittedName>
        <fullName evidence="1">Uncharacterized protein</fullName>
    </submittedName>
</protein>
<evidence type="ECO:0000313" key="1">
    <source>
        <dbReference type="EMBL" id="RFT27187.1"/>
    </source>
</evidence>
<dbReference type="EMBL" id="NNRU01000007">
    <property type="protein sequence ID" value="RFT27187.1"/>
    <property type="molecule type" value="Genomic_DNA"/>
</dbReference>
<dbReference type="AlphaFoldDB" id="A0A2N6S8K9"/>
<reference evidence="1 2" key="1">
    <citation type="submission" date="2017-07" db="EMBL/GenBank/DDBJ databases">
        <title>A comparative genomics approach to explaining the enigmatic role of Gardnerella vaginalis in the vaginal microbiome.</title>
        <authorList>
            <person name="Vancuren S.J."/>
            <person name="Hill J.E."/>
        </authorList>
    </citation>
    <scope>NUCLEOTIDE SEQUENCE [LARGE SCALE GENOMIC DNA]</scope>
    <source>
        <strain evidence="1 2">WP023</strain>
    </source>
</reference>
<comment type="caution">
    <text evidence="1">The sequence shown here is derived from an EMBL/GenBank/DDBJ whole genome shotgun (WGS) entry which is preliminary data.</text>
</comment>
<name>A0A2N6S8K9_GARVA</name>
<proteinExistence type="predicted"/>
<gene>
    <name evidence="1" type="ORF">CG405_07875</name>
</gene>
<dbReference type="Proteomes" id="UP000258379">
    <property type="component" value="Unassembled WGS sequence"/>
</dbReference>